<feature type="repeat" description="PPR" evidence="3">
    <location>
        <begin position="280"/>
        <end position="314"/>
    </location>
</feature>
<dbReference type="InterPro" id="IPR011990">
    <property type="entry name" value="TPR-like_helical_dom_sf"/>
</dbReference>
<dbReference type="eggNOG" id="KOG4197">
    <property type="taxonomic scope" value="Eukaryota"/>
</dbReference>
<dbReference type="EMBL" id="KE345059">
    <property type="protein sequence ID" value="EXB92320.1"/>
    <property type="molecule type" value="Genomic_DNA"/>
</dbReference>
<evidence type="ECO:0000256" key="1">
    <source>
        <dbReference type="ARBA" id="ARBA00007626"/>
    </source>
</evidence>
<proteinExistence type="inferred from homology"/>
<dbReference type="Pfam" id="PF13041">
    <property type="entry name" value="PPR_2"/>
    <property type="match status" value="4"/>
</dbReference>
<dbReference type="Pfam" id="PF01535">
    <property type="entry name" value="PPR"/>
    <property type="match status" value="1"/>
</dbReference>
<dbReference type="PANTHER" id="PTHR47938:SF24">
    <property type="entry name" value="PENTACOTRIPEPTIDE-REPEAT REGION OF PRORP DOMAIN-CONTAINING PROTEIN"/>
    <property type="match status" value="1"/>
</dbReference>
<feature type="repeat" description="PPR" evidence="3">
    <location>
        <begin position="493"/>
        <end position="527"/>
    </location>
</feature>
<accession>W9RQE2</accession>
<dbReference type="InterPro" id="IPR002885">
    <property type="entry name" value="PPR_rpt"/>
</dbReference>
<evidence type="ECO:0000256" key="3">
    <source>
        <dbReference type="PROSITE-ProRule" id="PRU00708"/>
    </source>
</evidence>
<evidence type="ECO:0000256" key="4">
    <source>
        <dbReference type="SAM" id="MobiDB-lite"/>
    </source>
</evidence>
<feature type="repeat" description="PPR" evidence="3">
    <location>
        <begin position="420"/>
        <end position="454"/>
    </location>
</feature>
<feature type="repeat" description="PPR" evidence="3">
    <location>
        <begin position="455"/>
        <end position="492"/>
    </location>
</feature>
<keyword evidence="2" id="KW-0677">Repeat</keyword>
<feature type="repeat" description="PPR" evidence="3">
    <location>
        <begin position="315"/>
        <end position="349"/>
    </location>
</feature>
<feature type="region of interest" description="Disordered" evidence="4">
    <location>
        <begin position="14"/>
        <end position="37"/>
    </location>
</feature>
<dbReference type="PROSITE" id="PS51375">
    <property type="entry name" value="PPR"/>
    <property type="match status" value="8"/>
</dbReference>
<evidence type="ECO:0000313" key="5">
    <source>
        <dbReference type="EMBL" id="EXB92320.1"/>
    </source>
</evidence>
<protein>
    <recommendedName>
        <fullName evidence="7">Pentatricopeptide repeat-containing protein</fullName>
    </recommendedName>
</protein>
<evidence type="ECO:0000313" key="6">
    <source>
        <dbReference type="Proteomes" id="UP000030645"/>
    </source>
</evidence>
<dbReference type="NCBIfam" id="TIGR00756">
    <property type="entry name" value="PPR"/>
    <property type="match status" value="6"/>
</dbReference>
<organism evidence="5 6">
    <name type="scientific">Morus notabilis</name>
    <dbReference type="NCBI Taxonomy" id="981085"/>
    <lineage>
        <taxon>Eukaryota</taxon>
        <taxon>Viridiplantae</taxon>
        <taxon>Streptophyta</taxon>
        <taxon>Embryophyta</taxon>
        <taxon>Tracheophyta</taxon>
        <taxon>Spermatophyta</taxon>
        <taxon>Magnoliopsida</taxon>
        <taxon>eudicotyledons</taxon>
        <taxon>Gunneridae</taxon>
        <taxon>Pentapetalae</taxon>
        <taxon>rosids</taxon>
        <taxon>fabids</taxon>
        <taxon>Rosales</taxon>
        <taxon>Moraceae</taxon>
        <taxon>Moreae</taxon>
        <taxon>Morus</taxon>
    </lineage>
</organism>
<comment type="similarity">
    <text evidence="1">Belongs to the PPR family. P subfamily.</text>
</comment>
<keyword evidence="6" id="KW-1185">Reference proteome</keyword>
<feature type="repeat" description="PPR" evidence="3">
    <location>
        <begin position="385"/>
        <end position="419"/>
    </location>
</feature>
<reference evidence="6" key="1">
    <citation type="submission" date="2013-01" db="EMBL/GenBank/DDBJ databases">
        <title>Draft Genome Sequence of a Mulberry Tree, Morus notabilis C.K. Schneid.</title>
        <authorList>
            <person name="He N."/>
            <person name="Zhao S."/>
        </authorList>
    </citation>
    <scope>NUCLEOTIDE SEQUENCE</scope>
</reference>
<feature type="repeat" description="PPR" evidence="3">
    <location>
        <begin position="245"/>
        <end position="279"/>
    </location>
</feature>
<dbReference type="AlphaFoldDB" id="W9RQE2"/>
<sequence length="539" mass="60126">MGLEWASTSKSMMGQYGPAHKTHGTAHPGPRGPKKNGPVRYCISKFRARDGLSLIPSPNHFFPPSNLHKIFQLSSPFLTFRTSTFGFKRLIPLAAASASFSAGSGCLGTLQIQEAYRCPNKEPVSSDSISDSFLSEKILLGLKQGNLISVHNYIYRINPLVVVEVLSCCENLQLSVKFVDLILLNCPHIRHSSQSLSVMIHVLVRGRRLSEAQVLVLRMVRRSGISRFDVVESLVSTYHSGCGSNTLVFDLLVRTYVQAKKLREGSEVFQMLRSKGFSVSINACNSLLGGLVKVGWVDLAWEVYWEVVRSGIDLNVYTLNIMVNALCKDGKVDRVKLFLSDMEEKGIFPDIVTYNTLINAYCRQGLLEEAFRLVNLMSCKGLRPGLFTYNTIINGLCKAGNCARAKEVLDEMLWLGLNPDTTTYNALLSESCRTNNIVEAEAIFREMSSRGVYHDLISFSALIGMFARNGHVDRALEALKMRDEMLEQGCVVDVVTYNSIMNGLCRDMMLADADMLFNEMVERGVVPDFYTFTTHSRIL</sequence>
<gene>
    <name evidence="5" type="ORF">L484_004640</name>
</gene>
<dbReference type="Proteomes" id="UP000030645">
    <property type="component" value="Unassembled WGS sequence"/>
</dbReference>
<dbReference type="PANTHER" id="PTHR47938">
    <property type="entry name" value="RESPIRATORY COMPLEX I CHAPERONE (CIA84), PUTATIVE (AFU_ORTHOLOGUE AFUA_2G06020)-RELATED"/>
    <property type="match status" value="1"/>
</dbReference>
<dbReference type="Gene3D" id="1.25.40.10">
    <property type="entry name" value="Tetratricopeptide repeat domain"/>
    <property type="match status" value="3"/>
</dbReference>
<evidence type="ECO:0008006" key="7">
    <source>
        <dbReference type="Google" id="ProtNLM"/>
    </source>
</evidence>
<dbReference type="GO" id="GO:0003729">
    <property type="term" value="F:mRNA binding"/>
    <property type="evidence" value="ECO:0007669"/>
    <property type="project" value="TreeGrafter"/>
</dbReference>
<evidence type="ECO:0000256" key="2">
    <source>
        <dbReference type="ARBA" id="ARBA00022737"/>
    </source>
</evidence>
<feature type="repeat" description="PPR" evidence="3">
    <location>
        <begin position="350"/>
        <end position="384"/>
    </location>
</feature>
<name>W9RQE2_9ROSA</name>